<name>A0AAX4PDH0_9CHLO</name>
<gene>
    <name evidence="3" type="ORF">HKI87_08g55910</name>
</gene>
<evidence type="ECO:0000313" key="3">
    <source>
        <dbReference type="EMBL" id="WZN64037.1"/>
    </source>
</evidence>
<feature type="region of interest" description="Disordered" evidence="1">
    <location>
        <begin position="288"/>
        <end position="319"/>
    </location>
</feature>
<reference evidence="3 4" key="1">
    <citation type="submission" date="2024-03" db="EMBL/GenBank/DDBJ databases">
        <title>Complete genome sequence of the green alga Chloropicon roscoffensis RCC1871.</title>
        <authorList>
            <person name="Lemieux C."/>
            <person name="Pombert J.-F."/>
            <person name="Otis C."/>
            <person name="Turmel M."/>
        </authorList>
    </citation>
    <scope>NUCLEOTIDE SEQUENCE [LARGE SCALE GENOMIC DNA]</scope>
    <source>
        <strain evidence="3 4">RCC1871</strain>
    </source>
</reference>
<sequence length="319" mass="34384">MKFGKLLKDQISEVPNELKPKFLSYKELKKQLKGISPGTPANTEDGTAEAGAGKGPAEAGAGDGADAMASDRVGVSESDLPAPDQREGGNDGRLTPQEAGFVSKLNLEIIKFNDYFIKREEELIIRVKDLSDRLKAASGSSERVAMKSASVHLHGEIVLLLHWCELNYIGLVKILKKHDKKTGLLLRSPFLANVVKQPFCSTTILKRLVKQVEETILEEEEGHGGAQGGGEGETRGGGGSMEIEEPATLPQLVGEYSLDSDDEVEGCGAEDGGILKQTKVAINLWRELQKSKTPGGQGERRVSVDDNDNNEPAPKRAKS</sequence>
<dbReference type="AlphaFoldDB" id="A0AAX4PDH0"/>
<evidence type="ECO:0000313" key="4">
    <source>
        <dbReference type="Proteomes" id="UP001472866"/>
    </source>
</evidence>
<dbReference type="GO" id="GO:0016036">
    <property type="term" value="P:cellular response to phosphate starvation"/>
    <property type="evidence" value="ECO:0007669"/>
    <property type="project" value="InterPro"/>
</dbReference>
<dbReference type="Proteomes" id="UP001472866">
    <property type="component" value="Chromosome 08"/>
</dbReference>
<evidence type="ECO:0000256" key="1">
    <source>
        <dbReference type="SAM" id="MobiDB-lite"/>
    </source>
</evidence>
<dbReference type="PANTHER" id="PTHR45978">
    <property type="entry name" value="SPX DOMAIN-CONTAINING PROTEIN 3"/>
    <property type="match status" value="1"/>
</dbReference>
<feature type="domain" description="SPX" evidence="2">
    <location>
        <begin position="1"/>
        <end position="192"/>
    </location>
</feature>
<dbReference type="InterPro" id="IPR004331">
    <property type="entry name" value="SPX_dom"/>
</dbReference>
<dbReference type="PANTHER" id="PTHR45978:SF7">
    <property type="entry name" value="SPX DOMAIN-CONTAINING PROTEIN 4"/>
    <property type="match status" value="1"/>
</dbReference>
<feature type="region of interest" description="Disordered" evidence="1">
    <location>
        <begin position="33"/>
        <end position="95"/>
    </location>
</feature>
<keyword evidence="4" id="KW-1185">Reference proteome</keyword>
<accession>A0AAX4PDH0</accession>
<protein>
    <submittedName>
        <fullName evidence="3">SPX domain-containing protein</fullName>
    </submittedName>
</protein>
<dbReference type="EMBL" id="CP151508">
    <property type="protein sequence ID" value="WZN64037.1"/>
    <property type="molecule type" value="Genomic_DNA"/>
</dbReference>
<feature type="compositionally biased region" description="Gly residues" evidence="1">
    <location>
        <begin position="224"/>
        <end position="240"/>
    </location>
</feature>
<dbReference type="PROSITE" id="PS51382">
    <property type="entry name" value="SPX"/>
    <property type="match status" value="1"/>
</dbReference>
<feature type="compositionally biased region" description="Low complexity" evidence="1">
    <location>
        <begin position="48"/>
        <end position="68"/>
    </location>
</feature>
<proteinExistence type="predicted"/>
<organism evidence="3 4">
    <name type="scientific">Chloropicon roscoffensis</name>
    <dbReference type="NCBI Taxonomy" id="1461544"/>
    <lineage>
        <taxon>Eukaryota</taxon>
        <taxon>Viridiplantae</taxon>
        <taxon>Chlorophyta</taxon>
        <taxon>Chloropicophyceae</taxon>
        <taxon>Chloropicales</taxon>
        <taxon>Chloropicaceae</taxon>
        <taxon>Chloropicon</taxon>
    </lineage>
</organism>
<dbReference type="InterPro" id="IPR031142">
    <property type="entry name" value="SPX_prot"/>
</dbReference>
<dbReference type="Pfam" id="PF03105">
    <property type="entry name" value="SPX"/>
    <property type="match status" value="1"/>
</dbReference>
<feature type="region of interest" description="Disordered" evidence="1">
    <location>
        <begin position="219"/>
        <end position="243"/>
    </location>
</feature>
<evidence type="ECO:0000259" key="2">
    <source>
        <dbReference type="PROSITE" id="PS51382"/>
    </source>
</evidence>